<proteinExistence type="predicted"/>
<reference evidence="1" key="1">
    <citation type="submission" date="2022-07" db="EMBL/GenBank/DDBJ databases">
        <title>Genome Sequence of Lecanicillium saksenae.</title>
        <authorList>
            <person name="Buettner E."/>
        </authorList>
    </citation>
    <scope>NUCLEOTIDE SEQUENCE</scope>
    <source>
        <strain evidence="1">VT-O1</strain>
    </source>
</reference>
<protein>
    <submittedName>
        <fullName evidence="1">Uncharacterized protein</fullName>
    </submittedName>
</protein>
<dbReference type="Proteomes" id="UP001148737">
    <property type="component" value="Unassembled WGS sequence"/>
</dbReference>
<organism evidence="1 2">
    <name type="scientific">Lecanicillium saksenae</name>
    <dbReference type="NCBI Taxonomy" id="468837"/>
    <lineage>
        <taxon>Eukaryota</taxon>
        <taxon>Fungi</taxon>
        <taxon>Dikarya</taxon>
        <taxon>Ascomycota</taxon>
        <taxon>Pezizomycotina</taxon>
        <taxon>Sordariomycetes</taxon>
        <taxon>Hypocreomycetidae</taxon>
        <taxon>Hypocreales</taxon>
        <taxon>Cordycipitaceae</taxon>
        <taxon>Lecanicillium</taxon>
    </lineage>
</organism>
<comment type="caution">
    <text evidence="1">The sequence shown here is derived from an EMBL/GenBank/DDBJ whole genome shotgun (WGS) entry which is preliminary data.</text>
</comment>
<keyword evidence="2" id="KW-1185">Reference proteome</keyword>
<accession>A0ACC1QZT4</accession>
<sequence length="520" mass="58100">MSTSRHEAALAAPGDVQQGNGTGTVATASSAPASRKRRWATRARTGCLTCRARHVKCDEARPVCRRCQVGHHGCRGYDLPPPGDTNAGWDLSASGPLPAHAIRPYDSGATLRGQRPGVTKEAEPPSWDYMQAVRYYFECLKPICAKEYGEVVDPPFNSTAVVPLFFTCNVIGSRMAIEYKRQHGLVHLANRTENSALRANYARYSLELIRIANLLIEGGSYWGAKRVFGALLSLLLLDLTARESMWQAHIKGCFVYVRNVFGGVQTVVAWPFPIFPFSRLLFKAIIFDTTTPAGRQVLEYTTYTDEQLKTLLGYEFDENTPCSTDARVFIVHVTRLRDHAFAYKGHVSVKKQASKTQELLSKINGFDISSWVQENSVFGVELTLQVERIFQLAVQLYGILTLPRPAVIAWARSMAYPKLPEHNTYDSVRMTQGTELVVLLRQAFPLLDFKPGIRWPIVVAGVAVAGGSFDDQKFVDQSLFEIWKHPLSEHGPLICLQKLRRLWSSGKTGWEDCFDEPVPC</sequence>
<evidence type="ECO:0000313" key="1">
    <source>
        <dbReference type="EMBL" id="KAJ3494893.1"/>
    </source>
</evidence>
<dbReference type="EMBL" id="JANAKD010000334">
    <property type="protein sequence ID" value="KAJ3494893.1"/>
    <property type="molecule type" value="Genomic_DNA"/>
</dbReference>
<gene>
    <name evidence="1" type="ORF">NLG97_g3777</name>
</gene>
<evidence type="ECO:0000313" key="2">
    <source>
        <dbReference type="Proteomes" id="UP001148737"/>
    </source>
</evidence>
<name>A0ACC1QZT4_9HYPO</name>